<sequence length="196" mass="23469">MTEKQAEKIKLKIKKIKSELSADKRRWGGFYDDSRGLRYLPPQYYIKLQDWSGGLRYLNWFHKNFPDDAGFPDFLFELAIILLKSGKIKQAEQMIFRSFCSNTYILDKFFDKALIPIEKYENSNIDIPEYLVDFKYRSNNANLSDFSCWLEEFVNSEKFKNGSQKFIEIQKLLKKEEDRELRGILLNQLRELKKEF</sequence>
<keyword evidence="2" id="KW-1185">Reference proteome</keyword>
<name>A0ABY4BLR3_9FLAO</name>
<accession>A0ABY4BLR3</accession>
<evidence type="ECO:0000313" key="2">
    <source>
        <dbReference type="Proteomes" id="UP000831460"/>
    </source>
</evidence>
<proteinExistence type="predicted"/>
<organism evidence="1 2">
    <name type="scientific">Chryseobacterium suipulveris</name>
    <dbReference type="NCBI Taxonomy" id="2929800"/>
    <lineage>
        <taxon>Bacteria</taxon>
        <taxon>Pseudomonadati</taxon>
        <taxon>Bacteroidota</taxon>
        <taxon>Flavobacteriia</taxon>
        <taxon>Flavobacteriales</taxon>
        <taxon>Weeksellaceae</taxon>
        <taxon>Chryseobacterium group</taxon>
        <taxon>Chryseobacterium</taxon>
    </lineage>
</organism>
<reference evidence="1 2" key="1">
    <citation type="submission" date="2022-03" db="EMBL/GenBank/DDBJ databases">
        <title>Chryseobacterium sp. isolated from particulate matters in swine house.</title>
        <authorList>
            <person name="Won M."/>
            <person name="Kim S.-J."/>
            <person name="Kwon S.-W."/>
        </authorList>
    </citation>
    <scope>NUCLEOTIDE SEQUENCE [LARGE SCALE GENOMIC DNA]</scope>
    <source>
        <strain evidence="1 2">SC2-2</strain>
    </source>
</reference>
<dbReference type="EMBL" id="CP094532">
    <property type="protein sequence ID" value="UOE40129.1"/>
    <property type="molecule type" value="Genomic_DNA"/>
</dbReference>
<dbReference type="RefSeq" id="WP_243548155.1">
    <property type="nucleotide sequence ID" value="NZ_CP094532.1"/>
</dbReference>
<gene>
    <name evidence="1" type="ORF">MTP09_09370</name>
</gene>
<evidence type="ECO:0000313" key="1">
    <source>
        <dbReference type="EMBL" id="UOE40129.1"/>
    </source>
</evidence>
<protein>
    <submittedName>
        <fullName evidence="1">Uncharacterized protein</fullName>
    </submittedName>
</protein>
<dbReference type="Proteomes" id="UP000831460">
    <property type="component" value="Chromosome"/>
</dbReference>